<dbReference type="InterPro" id="IPR036264">
    <property type="entry name" value="Bact_exopeptidase_dim_dom"/>
</dbReference>
<gene>
    <name evidence="2" type="ORF">J2S74_000491</name>
</gene>
<evidence type="ECO:0000313" key="3">
    <source>
        <dbReference type="Proteomes" id="UP001230005"/>
    </source>
</evidence>
<dbReference type="NCBIfam" id="TIGR01891">
    <property type="entry name" value="amidohydrolases"/>
    <property type="match status" value="1"/>
</dbReference>
<dbReference type="InterPro" id="IPR011650">
    <property type="entry name" value="Peptidase_M20_dimer"/>
</dbReference>
<dbReference type="Proteomes" id="UP001230005">
    <property type="component" value="Unassembled WGS sequence"/>
</dbReference>
<reference evidence="2 3" key="1">
    <citation type="submission" date="2023-07" db="EMBL/GenBank/DDBJ databases">
        <title>Genomic Encyclopedia of Type Strains, Phase IV (KMG-IV): sequencing the most valuable type-strain genomes for metagenomic binning, comparative biology and taxonomic classification.</title>
        <authorList>
            <person name="Goeker M."/>
        </authorList>
    </citation>
    <scope>NUCLEOTIDE SEQUENCE [LARGE SCALE GENOMIC DNA]</scope>
    <source>
        <strain evidence="2 3">DSM 9768</strain>
    </source>
</reference>
<protein>
    <submittedName>
        <fullName evidence="2">Aminobenzoyl-glutamate utilization protein A</fullName>
    </submittedName>
</protein>
<dbReference type="Gene3D" id="3.40.630.10">
    <property type="entry name" value="Zn peptidases"/>
    <property type="match status" value="2"/>
</dbReference>
<dbReference type="SUPFAM" id="SSF53187">
    <property type="entry name" value="Zn-dependent exopeptidases"/>
    <property type="match status" value="1"/>
</dbReference>
<proteinExistence type="predicted"/>
<name>A0ABT9ZQJ2_9BACI</name>
<dbReference type="InterPro" id="IPR017439">
    <property type="entry name" value="Amidohydrolase"/>
</dbReference>
<organism evidence="2 3">
    <name type="scientific">Evansella vedderi</name>
    <dbReference type="NCBI Taxonomy" id="38282"/>
    <lineage>
        <taxon>Bacteria</taxon>
        <taxon>Bacillati</taxon>
        <taxon>Bacillota</taxon>
        <taxon>Bacilli</taxon>
        <taxon>Bacillales</taxon>
        <taxon>Bacillaceae</taxon>
        <taxon>Evansella</taxon>
    </lineage>
</organism>
<dbReference type="Pfam" id="PF01546">
    <property type="entry name" value="Peptidase_M20"/>
    <property type="match status" value="1"/>
</dbReference>
<dbReference type="InterPro" id="IPR052030">
    <property type="entry name" value="Peptidase_M20/M20A_hydrolases"/>
</dbReference>
<dbReference type="InterPro" id="IPR002933">
    <property type="entry name" value="Peptidase_M20"/>
</dbReference>
<keyword evidence="3" id="KW-1185">Reference proteome</keyword>
<feature type="domain" description="Peptidase M20 dimerisation" evidence="1">
    <location>
        <begin position="241"/>
        <end position="328"/>
    </location>
</feature>
<sequence>MSIDEKKLSDFFTNLDEWLVKTRRKLHQYPEVGWTEYFTTYLIVESLKEIDEDFTLYIGKDALVSEERMGVPSNEVLTKAEERARSLGVPEKLMEKMEGGHTGVVAQLDTGKPGPHVAFRFDIDALPILESEADSHGPTAKAFRSCNEGEMHACAHDGHATIGLGLARFISEVKDQLSGKITLLFQPAEEGSRGALSMVEKGWLDEIDYFMSGHIGVKPMEIGYVAATCAGFLATTKINASFSGKSAHAGIAPQEGKNALLAAASATVHLHGITRHSSGGTRINVGKIEAGRGRNIIADRGYLELETRGDTTELNQFMVEEGKRILNSTASLFNVDVKVDIVGEGIGADCDSYWIEKVKDVCKNKGGITHVIPEVRINGSEDATYMIRRVQQNGGKATYMIFGTPLAAGHHHPQFDYDERVLTVGVETFGRMLLNLQEGE</sequence>
<dbReference type="EMBL" id="JAUSUG010000001">
    <property type="protein sequence ID" value="MDQ0253119.1"/>
    <property type="molecule type" value="Genomic_DNA"/>
</dbReference>
<dbReference type="RefSeq" id="WP_307321319.1">
    <property type="nucleotide sequence ID" value="NZ_JAUSUG010000001.1"/>
</dbReference>
<dbReference type="PANTHER" id="PTHR30575">
    <property type="entry name" value="PEPTIDASE M20"/>
    <property type="match status" value="1"/>
</dbReference>
<dbReference type="Pfam" id="PF07687">
    <property type="entry name" value="M20_dimer"/>
    <property type="match status" value="1"/>
</dbReference>
<dbReference type="PIRSF" id="PIRSF005962">
    <property type="entry name" value="Pept_M20D_amidohydro"/>
    <property type="match status" value="1"/>
</dbReference>
<evidence type="ECO:0000313" key="2">
    <source>
        <dbReference type="EMBL" id="MDQ0253119.1"/>
    </source>
</evidence>
<evidence type="ECO:0000259" key="1">
    <source>
        <dbReference type="Pfam" id="PF07687"/>
    </source>
</evidence>
<dbReference type="PANTHER" id="PTHR30575:SF3">
    <property type="entry name" value="PEPTIDASE M20 DIMERISATION DOMAIN-CONTAINING PROTEIN"/>
    <property type="match status" value="1"/>
</dbReference>
<dbReference type="SUPFAM" id="SSF55031">
    <property type="entry name" value="Bacterial exopeptidase dimerisation domain"/>
    <property type="match status" value="1"/>
</dbReference>
<accession>A0ABT9ZQJ2</accession>
<comment type="caution">
    <text evidence="2">The sequence shown here is derived from an EMBL/GenBank/DDBJ whole genome shotgun (WGS) entry which is preliminary data.</text>
</comment>